<dbReference type="OrthoDB" id="980645at2"/>
<feature type="signal peptide" evidence="1">
    <location>
        <begin position="1"/>
        <end position="21"/>
    </location>
</feature>
<evidence type="ECO:0000313" key="3">
    <source>
        <dbReference type="Proteomes" id="UP000283387"/>
    </source>
</evidence>
<evidence type="ECO:0000256" key="1">
    <source>
        <dbReference type="SAM" id="SignalP"/>
    </source>
</evidence>
<dbReference type="EMBL" id="RAPN01000003">
    <property type="protein sequence ID" value="RKD87876.1"/>
    <property type="molecule type" value="Genomic_DNA"/>
</dbReference>
<gene>
    <name evidence="2" type="ORF">BC643_3884</name>
</gene>
<dbReference type="Proteomes" id="UP000283387">
    <property type="component" value="Unassembled WGS sequence"/>
</dbReference>
<dbReference type="AlphaFoldDB" id="A0A419VXE5"/>
<name>A0A419VXE5_9BACT</name>
<reference evidence="2 3" key="1">
    <citation type="submission" date="2018-09" db="EMBL/GenBank/DDBJ databases">
        <title>Genomic Encyclopedia of Archaeal and Bacterial Type Strains, Phase II (KMG-II): from individual species to whole genera.</title>
        <authorList>
            <person name="Goeker M."/>
        </authorList>
    </citation>
    <scope>NUCLEOTIDE SEQUENCE [LARGE SCALE GENOMIC DNA]</scope>
    <source>
        <strain evidence="2 3">DSM 27148</strain>
    </source>
</reference>
<dbReference type="RefSeq" id="WP_120274894.1">
    <property type="nucleotide sequence ID" value="NZ_RAPN01000003.1"/>
</dbReference>
<keyword evidence="3" id="KW-1185">Reference proteome</keyword>
<protein>
    <recommendedName>
        <fullName evidence="4">Secreted protein</fullName>
    </recommendedName>
</protein>
<accession>A0A419VXE5</accession>
<evidence type="ECO:0008006" key="4">
    <source>
        <dbReference type="Google" id="ProtNLM"/>
    </source>
</evidence>
<organism evidence="2 3">
    <name type="scientific">Mangrovibacterium diazotrophicum</name>
    <dbReference type="NCBI Taxonomy" id="1261403"/>
    <lineage>
        <taxon>Bacteria</taxon>
        <taxon>Pseudomonadati</taxon>
        <taxon>Bacteroidota</taxon>
        <taxon>Bacteroidia</taxon>
        <taxon>Marinilabiliales</taxon>
        <taxon>Prolixibacteraceae</taxon>
        <taxon>Mangrovibacterium</taxon>
    </lineage>
</organism>
<evidence type="ECO:0000313" key="2">
    <source>
        <dbReference type="EMBL" id="RKD87876.1"/>
    </source>
</evidence>
<feature type="chain" id="PRO_5019221667" description="Secreted protein" evidence="1">
    <location>
        <begin position="22"/>
        <end position="124"/>
    </location>
</feature>
<keyword evidence="1" id="KW-0732">Signal</keyword>
<sequence>MKPLIAVLLAFSIAWHIMAEAAVFISFKINQDYIEKYLCVNRDNPESECHGCCQLKKELEEQKETTSDMPDTQLKKVEIQYFPTSSSYFKLFTSDSEGHNQPYQYAHYSTALKDIFHPPRTALL</sequence>
<comment type="caution">
    <text evidence="2">The sequence shown here is derived from an EMBL/GenBank/DDBJ whole genome shotgun (WGS) entry which is preliminary data.</text>
</comment>
<proteinExistence type="predicted"/>